<evidence type="ECO:0000313" key="2">
    <source>
        <dbReference type="WBParaSite" id="L893_g6780.t1"/>
    </source>
</evidence>
<accession>A0A1I8ALB8</accession>
<reference evidence="2" key="1">
    <citation type="submission" date="2016-11" db="UniProtKB">
        <authorList>
            <consortium name="WormBaseParasite"/>
        </authorList>
    </citation>
    <scope>IDENTIFICATION</scope>
</reference>
<evidence type="ECO:0000313" key="1">
    <source>
        <dbReference type="Proteomes" id="UP000095287"/>
    </source>
</evidence>
<protein>
    <submittedName>
        <fullName evidence="2">Transmembrane protein</fullName>
    </submittedName>
</protein>
<dbReference type="AlphaFoldDB" id="A0A1I8ALB8"/>
<proteinExistence type="predicted"/>
<dbReference type="WBParaSite" id="L893_g6780.t1">
    <property type="protein sequence ID" value="L893_g6780.t1"/>
    <property type="gene ID" value="L893_g6780"/>
</dbReference>
<keyword evidence="1" id="KW-1185">Reference proteome</keyword>
<organism evidence="1 2">
    <name type="scientific">Steinernema glaseri</name>
    <dbReference type="NCBI Taxonomy" id="37863"/>
    <lineage>
        <taxon>Eukaryota</taxon>
        <taxon>Metazoa</taxon>
        <taxon>Ecdysozoa</taxon>
        <taxon>Nematoda</taxon>
        <taxon>Chromadorea</taxon>
        <taxon>Rhabditida</taxon>
        <taxon>Tylenchina</taxon>
        <taxon>Panagrolaimomorpha</taxon>
        <taxon>Strongyloidoidea</taxon>
        <taxon>Steinernematidae</taxon>
        <taxon>Steinernema</taxon>
    </lineage>
</organism>
<name>A0A1I8ALB8_9BILA</name>
<dbReference type="Proteomes" id="UP000095287">
    <property type="component" value="Unplaced"/>
</dbReference>
<sequence length="83" mass="9348">MRLPFSGGVSVVLLYVLVVLATVTSAYTRLSFEDRSDSRAVSSNVELDETDFLSEERIHHALRSSLQAKIGSLRRVRAVFHRK</sequence>